<proteinExistence type="predicted"/>
<evidence type="ECO:0000256" key="1">
    <source>
        <dbReference type="SAM" id="MobiDB-lite"/>
    </source>
</evidence>
<dbReference type="EMBL" id="CM035415">
    <property type="protein sequence ID" value="KAH7427761.1"/>
    <property type="molecule type" value="Genomic_DNA"/>
</dbReference>
<keyword evidence="3" id="KW-1185">Reference proteome</keyword>
<evidence type="ECO:0000313" key="3">
    <source>
        <dbReference type="Proteomes" id="UP000825935"/>
    </source>
</evidence>
<comment type="caution">
    <text evidence="2">The sequence shown here is derived from an EMBL/GenBank/DDBJ whole genome shotgun (WGS) entry which is preliminary data.</text>
</comment>
<sequence>MEICFCDLVVYSCHDLCDLFTLRISGPYQNSHQELPERNYSLYSTSGYARPKSGKKLSFPPHTPSKTPVPTTHSHTITPNTTPPIASIVTPIPSQTSLPAPSPYVFLCFVLDLQLQHPTTSTIPSHTLISTTTTTPPTSDPTHYVCESVPRPPSPLIPSPNYLPPHLPFSAPIPNHPVTPTPSLIASATVPSTLITYNPPANIPSPTNPCTQYTFHTSFFHTF</sequence>
<name>A0A8T2TVN8_CERRI</name>
<organism evidence="2 3">
    <name type="scientific">Ceratopteris richardii</name>
    <name type="common">Triangle waterfern</name>
    <dbReference type="NCBI Taxonomy" id="49495"/>
    <lineage>
        <taxon>Eukaryota</taxon>
        <taxon>Viridiplantae</taxon>
        <taxon>Streptophyta</taxon>
        <taxon>Embryophyta</taxon>
        <taxon>Tracheophyta</taxon>
        <taxon>Polypodiopsida</taxon>
        <taxon>Polypodiidae</taxon>
        <taxon>Polypodiales</taxon>
        <taxon>Pteridineae</taxon>
        <taxon>Pteridaceae</taxon>
        <taxon>Parkerioideae</taxon>
        <taxon>Ceratopteris</taxon>
    </lineage>
</organism>
<reference evidence="2" key="1">
    <citation type="submission" date="2021-08" db="EMBL/GenBank/DDBJ databases">
        <title>WGS assembly of Ceratopteris richardii.</title>
        <authorList>
            <person name="Marchant D.B."/>
            <person name="Chen G."/>
            <person name="Jenkins J."/>
            <person name="Shu S."/>
            <person name="Leebens-Mack J."/>
            <person name="Grimwood J."/>
            <person name="Schmutz J."/>
            <person name="Soltis P."/>
            <person name="Soltis D."/>
            <person name="Chen Z.-H."/>
        </authorList>
    </citation>
    <scope>NUCLEOTIDE SEQUENCE</scope>
    <source>
        <strain evidence="2">Whitten #5841</strain>
        <tissue evidence="2">Leaf</tissue>
    </source>
</reference>
<evidence type="ECO:0000313" key="2">
    <source>
        <dbReference type="EMBL" id="KAH7427761.1"/>
    </source>
</evidence>
<dbReference type="AlphaFoldDB" id="A0A8T2TVN8"/>
<protein>
    <submittedName>
        <fullName evidence="2">Uncharacterized protein</fullName>
    </submittedName>
</protein>
<accession>A0A8T2TVN8</accession>
<dbReference type="OrthoDB" id="2016903at2759"/>
<dbReference type="Proteomes" id="UP000825935">
    <property type="component" value="Chromosome 10"/>
</dbReference>
<feature type="region of interest" description="Disordered" evidence="1">
    <location>
        <begin position="51"/>
        <end position="79"/>
    </location>
</feature>
<dbReference type="PRINTS" id="PR01217">
    <property type="entry name" value="PRICHEXTENSN"/>
</dbReference>
<gene>
    <name evidence="2" type="ORF">KP509_10G058700</name>
</gene>
<feature type="compositionally biased region" description="Low complexity" evidence="1">
    <location>
        <begin position="70"/>
        <end position="79"/>
    </location>
</feature>